<evidence type="ECO:0000313" key="3">
    <source>
        <dbReference type="Proteomes" id="UP001054857"/>
    </source>
</evidence>
<dbReference type="EMBL" id="BMAR01000036">
    <property type="protein sequence ID" value="GFR50276.1"/>
    <property type="molecule type" value="Genomic_DNA"/>
</dbReference>
<name>A0AAD3DY99_9CHLO</name>
<feature type="non-terminal residue" evidence="2">
    <location>
        <position position="168"/>
    </location>
</feature>
<reference evidence="2 3" key="1">
    <citation type="journal article" date="2021" name="Sci. Rep.">
        <title>Genome sequencing of the multicellular alga Astrephomene provides insights into convergent evolution of germ-soma differentiation.</title>
        <authorList>
            <person name="Yamashita S."/>
            <person name="Yamamoto K."/>
            <person name="Matsuzaki R."/>
            <person name="Suzuki S."/>
            <person name="Yamaguchi H."/>
            <person name="Hirooka S."/>
            <person name="Minakuchi Y."/>
            <person name="Miyagishima S."/>
            <person name="Kawachi M."/>
            <person name="Toyoda A."/>
            <person name="Nozaki H."/>
        </authorList>
    </citation>
    <scope>NUCLEOTIDE SEQUENCE [LARGE SCALE GENOMIC DNA]</scope>
    <source>
        <strain evidence="2 3">NIES-4017</strain>
    </source>
</reference>
<evidence type="ECO:0000313" key="2">
    <source>
        <dbReference type="EMBL" id="GFR50276.1"/>
    </source>
</evidence>
<organism evidence="2 3">
    <name type="scientific">Astrephomene gubernaculifera</name>
    <dbReference type="NCBI Taxonomy" id="47775"/>
    <lineage>
        <taxon>Eukaryota</taxon>
        <taxon>Viridiplantae</taxon>
        <taxon>Chlorophyta</taxon>
        <taxon>core chlorophytes</taxon>
        <taxon>Chlorophyceae</taxon>
        <taxon>CS clade</taxon>
        <taxon>Chlamydomonadales</taxon>
        <taxon>Astrephomenaceae</taxon>
        <taxon>Astrephomene</taxon>
    </lineage>
</organism>
<feature type="region of interest" description="Disordered" evidence="1">
    <location>
        <begin position="112"/>
        <end position="138"/>
    </location>
</feature>
<keyword evidence="3" id="KW-1185">Reference proteome</keyword>
<feature type="non-terminal residue" evidence="2">
    <location>
        <position position="1"/>
    </location>
</feature>
<feature type="compositionally biased region" description="Low complexity" evidence="1">
    <location>
        <begin position="117"/>
        <end position="138"/>
    </location>
</feature>
<proteinExistence type="predicted"/>
<accession>A0AAD3DY99</accession>
<sequence length="168" mass="16406">GAAAAPAAPPPDAAARVNATSKLAAAMGANAAMRGLDPGLVQQLATAVEADVYGSGGLPRQQYTSRMAGLISRAKAAPSPVVLLPPTHAETHGSLLPALLQAEVSAIESLLEQHQQQAAGGNSSNPSSSPSGAPPAVAQAVARLRAMAAVAVTVGAVAAGGVGKRVNK</sequence>
<gene>
    <name evidence="2" type="ORF">Agub_g12463</name>
</gene>
<dbReference type="AlphaFoldDB" id="A0AAD3DY99"/>
<dbReference type="Proteomes" id="UP001054857">
    <property type="component" value="Unassembled WGS sequence"/>
</dbReference>
<protein>
    <submittedName>
        <fullName evidence="2">Uncharacterized protein</fullName>
    </submittedName>
</protein>
<comment type="caution">
    <text evidence="2">The sequence shown here is derived from an EMBL/GenBank/DDBJ whole genome shotgun (WGS) entry which is preliminary data.</text>
</comment>
<evidence type="ECO:0000256" key="1">
    <source>
        <dbReference type="SAM" id="MobiDB-lite"/>
    </source>
</evidence>